<dbReference type="NCBIfam" id="NF006506">
    <property type="entry name" value="PRK08942.1"/>
    <property type="match status" value="1"/>
</dbReference>
<dbReference type="FunFam" id="3.40.50.1000:FF:000168">
    <property type="entry name" value="D,D-heptose 1,7-bisphosphate phosphatase"/>
    <property type="match status" value="1"/>
</dbReference>
<evidence type="ECO:0000313" key="20">
    <source>
        <dbReference type="EMBL" id="KPC54017.1"/>
    </source>
</evidence>
<keyword evidence="8 19" id="KW-0479">Metal-binding</keyword>
<keyword evidence="9 16" id="KW-0378">Hydrolase</keyword>
<feature type="binding site" evidence="19">
    <location>
        <position position="17"/>
    </location>
    <ligand>
        <name>Mg(2+)</name>
        <dbReference type="ChEBI" id="CHEBI:18420"/>
    </ligand>
</feature>
<dbReference type="Gene3D" id="3.40.50.1000">
    <property type="entry name" value="HAD superfamily/HAD-like"/>
    <property type="match status" value="1"/>
</dbReference>
<dbReference type="EMBL" id="LAQT01000003">
    <property type="protein sequence ID" value="KPC54017.1"/>
    <property type="molecule type" value="Genomic_DNA"/>
</dbReference>
<dbReference type="GO" id="GO:0046872">
    <property type="term" value="F:metal ion binding"/>
    <property type="evidence" value="ECO:0007669"/>
    <property type="project" value="UniProtKB-KW"/>
</dbReference>
<dbReference type="PATRIC" id="fig|857265.3.peg.1062"/>
<organism evidence="20 21">
    <name type="scientific">Amantichitinum ursilacus</name>
    <dbReference type="NCBI Taxonomy" id="857265"/>
    <lineage>
        <taxon>Bacteria</taxon>
        <taxon>Pseudomonadati</taxon>
        <taxon>Pseudomonadota</taxon>
        <taxon>Betaproteobacteria</taxon>
        <taxon>Neisseriales</taxon>
        <taxon>Chitinibacteraceae</taxon>
        <taxon>Amantichitinum</taxon>
    </lineage>
</organism>
<evidence type="ECO:0000256" key="4">
    <source>
        <dbReference type="ARBA" id="ARBA00004496"/>
    </source>
</evidence>
<dbReference type="PANTHER" id="PTHR42891:SF1">
    <property type="entry name" value="D-GLYCERO-BETA-D-MANNO-HEPTOSE-1,7-BISPHOSPHATE 7-PHOSPHATASE"/>
    <property type="match status" value="1"/>
</dbReference>
<evidence type="ECO:0000256" key="5">
    <source>
        <dbReference type="ARBA" id="ARBA00004708"/>
    </source>
</evidence>
<feature type="binding site" evidence="19">
    <location>
        <position position="99"/>
    </location>
    <ligand>
        <name>Zn(2+)</name>
        <dbReference type="ChEBI" id="CHEBI:29105"/>
    </ligand>
</feature>
<evidence type="ECO:0000256" key="3">
    <source>
        <dbReference type="ARBA" id="ARBA00001947"/>
    </source>
</evidence>
<evidence type="ECO:0000256" key="9">
    <source>
        <dbReference type="ARBA" id="ARBA00022801"/>
    </source>
</evidence>
<dbReference type="NCBIfam" id="TIGR01662">
    <property type="entry name" value="HAD-SF-IIIA"/>
    <property type="match status" value="1"/>
</dbReference>
<keyword evidence="7 16" id="KW-0963">Cytoplasm</keyword>
<dbReference type="InterPro" id="IPR023214">
    <property type="entry name" value="HAD_sf"/>
</dbReference>
<dbReference type="PANTHER" id="PTHR42891">
    <property type="entry name" value="D-GLYCERO-BETA-D-MANNO-HEPTOSE-1,7-BISPHOSPHATE 7-PHOSPHATASE"/>
    <property type="match status" value="1"/>
</dbReference>
<name>A0A0N0XKA6_9NEIS</name>
<dbReference type="Pfam" id="PF13242">
    <property type="entry name" value="Hydrolase_like"/>
    <property type="match status" value="1"/>
</dbReference>
<feature type="binding site" evidence="19">
    <location>
        <position position="97"/>
    </location>
    <ligand>
        <name>Zn(2+)</name>
        <dbReference type="ChEBI" id="CHEBI:29105"/>
    </ligand>
</feature>
<comment type="caution">
    <text evidence="20">The sequence shown here is derived from an EMBL/GenBank/DDBJ whole genome shotgun (WGS) entry which is preliminary data.</text>
</comment>
<dbReference type="SUPFAM" id="SSF56784">
    <property type="entry name" value="HAD-like"/>
    <property type="match status" value="1"/>
</dbReference>
<keyword evidence="10 19" id="KW-0862">Zinc</keyword>
<evidence type="ECO:0000256" key="17">
    <source>
        <dbReference type="PIRSR" id="PIRSR004682-1"/>
    </source>
</evidence>
<dbReference type="InterPro" id="IPR036412">
    <property type="entry name" value="HAD-like_sf"/>
</dbReference>
<dbReference type="CDD" id="cd07503">
    <property type="entry name" value="HAD_HisB-N"/>
    <property type="match status" value="1"/>
</dbReference>
<sequence>MPDWMATHMKLLILDRDGVINEDSPDYIKSPDEWIPIAGSLEAMGELSRAGWSLVVATNQSGVARGYYDVQMLNRIHTRMYKAANEAGGHIDAVFFCPHGPEDGCDCRKPLPGMIIDIARRYHMQPTDCIMVGDSLRDLQAIAAAGGHPLLVRTGNGESTEAAGNLPAGTLVFDNLAAVARHLLTHEPMRSAPTAE</sequence>
<evidence type="ECO:0000256" key="1">
    <source>
        <dbReference type="ARBA" id="ARBA00001226"/>
    </source>
</evidence>
<dbReference type="GO" id="GO:0005975">
    <property type="term" value="P:carbohydrate metabolic process"/>
    <property type="evidence" value="ECO:0007669"/>
    <property type="project" value="InterPro"/>
</dbReference>
<evidence type="ECO:0000256" key="16">
    <source>
        <dbReference type="PIRNR" id="PIRNR004682"/>
    </source>
</evidence>
<dbReference type="PIRSF" id="PIRSF004682">
    <property type="entry name" value="GmhB"/>
    <property type="match status" value="1"/>
</dbReference>
<comment type="cofactor">
    <cofactor evidence="2 19">
        <name>Mg(2+)</name>
        <dbReference type="ChEBI" id="CHEBI:18420"/>
    </cofactor>
</comment>
<comment type="cofactor">
    <cofactor evidence="3 19">
        <name>Zn(2+)</name>
        <dbReference type="ChEBI" id="CHEBI:29105"/>
    </cofactor>
</comment>
<comment type="pathway">
    <text evidence="14">Bacterial outer membrane biogenesis; LOS core biosynthesis.</text>
</comment>
<comment type="subcellular location">
    <subcellularLocation>
        <location evidence="4 16">Cytoplasm</location>
    </subcellularLocation>
</comment>
<feature type="site" description="Contributes to substrate recognition" evidence="18">
    <location>
        <position position="108"/>
    </location>
</feature>
<evidence type="ECO:0000256" key="18">
    <source>
        <dbReference type="PIRSR" id="PIRSR004682-3"/>
    </source>
</evidence>
<feature type="binding site" evidence="19">
    <location>
        <position position="15"/>
    </location>
    <ligand>
        <name>Mg(2+)</name>
        <dbReference type="ChEBI" id="CHEBI:18420"/>
    </ligand>
</feature>
<comment type="catalytic activity">
    <reaction evidence="1">
        <text>D-glycero-beta-D-manno-heptose 1,7-bisphosphate + H2O = D-glycero-beta-D-manno-heptose 1-phosphate + phosphate</text>
        <dbReference type="Rhea" id="RHEA:28518"/>
        <dbReference type="ChEBI" id="CHEBI:15377"/>
        <dbReference type="ChEBI" id="CHEBI:43474"/>
        <dbReference type="ChEBI" id="CHEBI:60208"/>
        <dbReference type="ChEBI" id="CHEBI:61593"/>
        <dbReference type="EC" id="3.1.3.82"/>
    </reaction>
</comment>
<evidence type="ECO:0000256" key="7">
    <source>
        <dbReference type="ARBA" id="ARBA00022490"/>
    </source>
</evidence>
<dbReference type="NCBIfam" id="TIGR01656">
    <property type="entry name" value="Histidinol-ppas"/>
    <property type="match status" value="1"/>
</dbReference>
<feature type="active site" description="Proton donor" evidence="17">
    <location>
        <position position="17"/>
    </location>
</feature>
<dbReference type="STRING" id="857265.WG78_05190"/>
<comment type="function">
    <text evidence="13">Converts the D-glycero-beta-D-manno-heptose 1,7-bisphosphate intermediate into D-glycero-beta-D-manno-heptose 1-phosphate by removing the phosphate group at the C-7 position.</text>
</comment>
<dbReference type="GO" id="GO:0034200">
    <property type="term" value="F:D-glycero-beta-D-manno-heptose 1,7-bisphosphate 7-phosphatase activity"/>
    <property type="evidence" value="ECO:0007669"/>
    <property type="project" value="UniProtKB-EC"/>
</dbReference>
<gene>
    <name evidence="20" type="ORF">WG78_05190</name>
</gene>
<evidence type="ECO:0000256" key="15">
    <source>
        <dbReference type="ARBA" id="ARBA00061616"/>
    </source>
</evidence>
<keyword evidence="21" id="KW-1185">Reference proteome</keyword>
<evidence type="ECO:0000256" key="19">
    <source>
        <dbReference type="PIRSR" id="PIRSR004682-4"/>
    </source>
</evidence>
<evidence type="ECO:0000256" key="6">
    <source>
        <dbReference type="ARBA" id="ARBA00011245"/>
    </source>
</evidence>
<dbReference type="GO" id="GO:0005737">
    <property type="term" value="C:cytoplasm"/>
    <property type="evidence" value="ECO:0007669"/>
    <property type="project" value="UniProtKB-SubCell"/>
</dbReference>
<feature type="site" description="Stabilizes the phosphoryl group" evidence="18">
    <location>
        <position position="109"/>
    </location>
</feature>
<evidence type="ECO:0000256" key="12">
    <source>
        <dbReference type="ARBA" id="ARBA00023277"/>
    </source>
</evidence>
<evidence type="ECO:0000256" key="10">
    <source>
        <dbReference type="ARBA" id="ARBA00022833"/>
    </source>
</evidence>
<evidence type="ECO:0000256" key="11">
    <source>
        <dbReference type="ARBA" id="ARBA00022842"/>
    </source>
</evidence>
<evidence type="ECO:0000256" key="13">
    <source>
        <dbReference type="ARBA" id="ARBA00057015"/>
    </source>
</evidence>
<feature type="binding site" evidence="19">
    <location>
        <position position="105"/>
    </location>
    <ligand>
        <name>Zn(2+)</name>
        <dbReference type="ChEBI" id="CHEBI:29105"/>
    </ligand>
</feature>
<comment type="similarity">
    <text evidence="15 16">Belongs to the gmhB family.</text>
</comment>
<evidence type="ECO:0000256" key="14">
    <source>
        <dbReference type="ARBA" id="ARBA00060705"/>
    </source>
</evidence>
<accession>A0A0N0XKA6</accession>
<dbReference type="InterPro" id="IPR004446">
    <property type="entry name" value="Heptose_bisP_phosphatase"/>
</dbReference>
<keyword evidence="12 16" id="KW-0119">Carbohydrate metabolism</keyword>
<dbReference type="InterPro" id="IPR006543">
    <property type="entry name" value="Histidinol-phos"/>
</dbReference>
<comment type="subunit">
    <text evidence="6">Monomer.</text>
</comment>
<feature type="active site" description="Nucleophile" evidence="17">
    <location>
        <position position="15"/>
    </location>
</feature>
<feature type="binding site" evidence="19">
    <location>
        <position position="107"/>
    </location>
    <ligand>
        <name>Zn(2+)</name>
        <dbReference type="ChEBI" id="CHEBI:29105"/>
    </ligand>
</feature>
<feature type="site" description="Stabilizes the phosphoryl group" evidence="18">
    <location>
        <position position="58"/>
    </location>
</feature>
<dbReference type="EC" id="3.1.3.-" evidence="16"/>
<dbReference type="Proteomes" id="UP000037939">
    <property type="component" value="Unassembled WGS sequence"/>
</dbReference>
<evidence type="ECO:0000256" key="8">
    <source>
        <dbReference type="ARBA" id="ARBA00022723"/>
    </source>
</evidence>
<dbReference type="InterPro" id="IPR006549">
    <property type="entry name" value="HAD-SF_hydro_IIIA"/>
</dbReference>
<protein>
    <recommendedName>
        <fullName evidence="16">D,D-heptose 1,7-bisphosphate phosphatase</fullName>
        <ecNumber evidence="16">3.1.3.-</ecNumber>
    </recommendedName>
</protein>
<reference evidence="20 21" key="1">
    <citation type="submission" date="2015-07" db="EMBL/GenBank/DDBJ databases">
        <title>Draft genome sequence of the Amantichitinum ursilacus IGB-41, a new chitin-degrading bacterium.</title>
        <authorList>
            <person name="Kirstahler P."/>
            <person name="Guenther M."/>
            <person name="Grumaz C."/>
            <person name="Rupp S."/>
            <person name="Zibek S."/>
            <person name="Sohn K."/>
        </authorList>
    </citation>
    <scope>NUCLEOTIDE SEQUENCE [LARGE SCALE GENOMIC DNA]</scope>
    <source>
        <strain evidence="20 21">IGB-41</strain>
    </source>
</reference>
<feature type="binding site" evidence="19">
    <location>
        <position position="134"/>
    </location>
    <ligand>
        <name>Mg(2+)</name>
        <dbReference type="ChEBI" id="CHEBI:18420"/>
    </ligand>
</feature>
<dbReference type="AlphaFoldDB" id="A0A0N0XKA6"/>
<evidence type="ECO:0000313" key="21">
    <source>
        <dbReference type="Proteomes" id="UP000037939"/>
    </source>
</evidence>
<proteinExistence type="inferred from homology"/>
<comment type="pathway">
    <text evidence="5">Nucleotide-sugar biosynthesis; ADP-L-glycero-beta-D-manno-heptose biosynthesis; ADP-L-glycero-beta-D-manno-heptose from D-glycero-beta-D-manno-heptose 7-phosphate: step 2/4.</text>
</comment>
<keyword evidence="11 19" id="KW-0460">Magnesium</keyword>
<evidence type="ECO:0000256" key="2">
    <source>
        <dbReference type="ARBA" id="ARBA00001946"/>
    </source>
</evidence>